<keyword evidence="2" id="KW-0472">Membrane</keyword>
<dbReference type="SMART" id="SM00530">
    <property type="entry name" value="HTH_XRE"/>
    <property type="match status" value="1"/>
</dbReference>
<dbReference type="AlphaFoldDB" id="A0A8J7PSQ4"/>
<name>A0A8J7PSQ4_9PROT</name>
<protein>
    <submittedName>
        <fullName evidence="4">DUF4115 domain-containing protein</fullName>
    </submittedName>
</protein>
<dbReference type="InterPro" id="IPR001387">
    <property type="entry name" value="Cro/C1-type_HTH"/>
</dbReference>
<evidence type="ECO:0000259" key="3">
    <source>
        <dbReference type="SMART" id="SM00530"/>
    </source>
</evidence>
<dbReference type="Pfam" id="PF13464">
    <property type="entry name" value="RodZ_C"/>
    <property type="match status" value="1"/>
</dbReference>
<sequence length="347" mass="39266">MNVNKKPVKKAESLKKNESVELTEKDFSVKEIKVPLHVGHHFRKIRERKHYTLEEVSEVLRIGVRYLEAIEEGNAEFLPERVYTLGFVRAYAQFLGEKPSKWVELFKQQILLENQNVQLNLPEALRKSTTPNRVYLVVSIGIAVSILLIWFIINSVSKEKQEIPDSIPSDKTLMRSEKSDPAQDQFQKELSEKPFEKTSLSLTSSSSDLSNIVDKDSEILIPKKDNEPMLENLEKKENKTTEQLPEKTSTVEKNTPSSSINIKLSCTEESWIQINNTQGETIFVKTMLPGDTFDVPQKEGLLLYTGNAGGINVSVGDETPKSLGRKGEVKQHILLDAQSLLSYLSAH</sequence>
<dbReference type="InterPro" id="IPR050400">
    <property type="entry name" value="Bact_Cytoskel_RodZ"/>
</dbReference>
<accession>A0A8J7PSQ4</accession>
<dbReference type="SUPFAM" id="SSF47413">
    <property type="entry name" value="lambda repressor-like DNA-binding domains"/>
    <property type="match status" value="1"/>
</dbReference>
<dbReference type="Gene3D" id="1.10.260.40">
    <property type="entry name" value="lambda repressor-like DNA-binding domains"/>
    <property type="match status" value="1"/>
</dbReference>
<evidence type="ECO:0000313" key="5">
    <source>
        <dbReference type="Proteomes" id="UP000664414"/>
    </source>
</evidence>
<feature type="transmembrane region" description="Helical" evidence="2">
    <location>
        <begin position="134"/>
        <end position="153"/>
    </location>
</feature>
<feature type="compositionally biased region" description="Polar residues" evidence="1">
    <location>
        <begin position="246"/>
        <end position="255"/>
    </location>
</feature>
<keyword evidence="2" id="KW-0812">Transmembrane</keyword>
<dbReference type="PANTHER" id="PTHR34475">
    <property type="match status" value="1"/>
</dbReference>
<keyword evidence="2" id="KW-1133">Transmembrane helix</keyword>
<organism evidence="4 5">
    <name type="scientific">Candidatus Paracaedimonas acanthamoebae</name>
    <dbReference type="NCBI Taxonomy" id="244581"/>
    <lineage>
        <taxon>Bacteria</taxon>
        <taxon>Pseudomonadati</taxon>
        <taxon>Pseudomonadota</taxon>
        <taxon>Alphaproteobacteria</taxon>
        <taxon>Holosporales</taxon>
        <taxon>Caedimonadaceae</taxon>
        <taxon>Candidatus Paracaedimonas</taxon>
    </lineage>
</organism>
<evidence type="ECO:0000256" key="1">
    <source>
        <dbReference type="SAM" id="MobiDB-lite"/>
    </source>
</evidence>
<dbReference type="GO" id="GO:0003677">
    <property type="term" value="F:DNA binding"/>
    <property type="evidence" value="ECO:0007669"/>
    <property type="project" value="InterPro"/>
</dbReference>
<dbReference type="InterPro" id="IPR010982">
    <property type="entry name" value="Lambda_DNA-bd_dom_sf"/>
</dbReference>
<reference evidence="4" key="1">
    <citation type="submission" date="2021-02" db="EMBL/GenBank/DDBJ databases">
        <title>Thiocyanate and organic carbon inputs drive convergent selection for specific autotrophic Afipia and Thiobacillus strains within complex microbiomes.</title>
        <authorList>
            <person name="Huddy R.J."/>
            <person name="Sachdeva R."/>
            <person name="Kadzinga F."/>
            <person name="Kantor R.S."/>
            <person name="Harrison S.T.L."/>
            <person name="Banfield J.F."/>
        </authorList>
    </citation>
    <scope>NUCLEOTIDE SEQUENCE</scope>
    <source>
        <strain evidence="4">SCN18_10_11_15_R4_P_38_20</strain>
    </source>
</reference>
<evidence type="ECO:0000313" key="4">
    <source>
        <dbReference type="EMBL" id="MBN9413034.1"/>
    </source>
</evidence>
<dbReference type="Pfam" id="PF13413">
    <property type="entry name" value="HTH_25"/>
    <property type="match status" value="1"/>
</dbReference>
<dbReference type="EMBL" id="JAFKGL010000015">
    <property type="protein sequence ID" value="MBN9413034.1"/>
    <property type="molecule type" value="Genomic_DNA"/>
</dbReference>
<proteinExistence type="predicted"/>
<feature type="region of interest" description="Disordered" evidence="1">
    <location>
        <begin position="224"/>
        <end position="255"/>
    </location>
</feature>
<gene>
    <name evidence="4" type="ORF">J0H12_03825</name>
</gene>
<dbReference type="PANTHER" id="PTHR34475:SF1">
    <property type="entry name" value="CYTOSKELETON PROTEIN RODZ"/>
    <property type="match status" value="1"/>
</dbReference>
<comment type="caution">
    <text evidence="4">The sequence shown here is derived from an EMBL/GenBank/DDBJ whole genome shotgun (WGS) entry which is preliminary data.</text>
</comment>
<feature type="domain" description="HTH cro/C1-type" evidence="3">
    <location>
        <begin position="41"/>
        <end position="102"/>
    </location>
</feature>
<feature type="compositionally biased region" description="Basic and acidic residues" evidence="1">
    <location>
        <begin position="172"/>
        <end position="183"/>
    </location>
</feature>
<evidence type="ECO:0000256" key="2">
    <source>
        <dbReference type="SAM" id="Phobius"/>
    </source>
</evidence>
<dbReference type="Proteomes" id="UP000664414">
    <property type="component" value="Unassembled WGS sequence"/>
</dbReference>
<feature type="compositionally biased region" description="Basic and acidic residues" evidence="1">
    <location>
        <begin position="224"/>
        <end position="240"/>
    </location>
</feature>
<feature type="region of interest" description="Disordered" evidence="1">
    <location>
        <begin position="164"/>
        <end position="183"/>
    </location>
</feature>
<dbReference type="InterPro" id="IPR025194">
    <property type="entry name" value="RodZ-like_C"/>
</dbReference>